<reference evidence="1 2" key="1">
    <citation type="submission" date="2019-07" db="EMBL/GenBank/DDBJ databases">
        <title>Whole genome shotgun sequence of Knoellia locipacati NBRC 109775.</title>
        <authorList>
            <person name="Hosoyama A."/>
            <person name="Uohara A."/>
            <person name="Ohji S."/>
            <person name="Ichikawa N."/>
        </authorList>
    </citation>
    <scope>NUCLEOTIDE SEQUENCE [LARGE SCALE GENOMIC DNA]</scope>
    <source>
        <strain evidence="1 2">NBRC 109775</strain>
    </source>
</reference>
<dbReference type="Proteomes" id="UP000321793">
    <property type="component" value="Unassembled WGS sequence"/>
</dbReference>
<organism evidence="1 2">
    <name type="scientific">Knoellia locipacati</name>
    <dbReference type="NCBI Taxonomy" id="882824"/>
    <lineage>
        <taxon>Bacteria</taxon>
        <taxon>Bacillati</taxon>
        <taxon>Actinomycetota</taxon>
        <taxon>Actinomycetes</taxon>
        <taxon>Micrococcales</taxon>
        <taxon>Intrasporangiaceae</taxon>
        <taxon>Knoellia</taxon>
    </lineage>
</organism>
<comment type="caution">
    <text evidence="1">The sequence shown here is derived from an EMBL/GenBank/DDBJ whole genome shotgun (WGS) entry which is preliminary data.</text>
</comment>
<evidence type="ECO:0000313" key="2">
    <source>
        <dbReference type="Proteomes" id="UP000321793"/>
    </source>
</evidence>
<sequence>MVPVGTTVDMLLVQIPLTLSQVLDTTGACSAVVDPTAQVGVVAVRTPGPRGEVEAVQAILIGNPVVRTSDDLGVGNTLDELRSAVEGLTVERSADGFVAVSRPEAARESLSTQSDRRVMFFRLNAEGRVTEWSLGVPEFALGLCAVA</sequence>
<name>A0A512T0T3_9MICO</name>
<dbReference type="AlphaFoldDB" id="A0A512T0T3"/>
<gene>
    <name evidence="1" type="ORF">KLO01_18270</name>
</gene>
<proteinExistence type="predicted"/>
<protein>
    <submittedName>
        <fullName evidence="1">Uncharacterized protein</fullName>
    </submittedName>
</protein>
<evidence type="ECO:0000313" key="1">
    <source>
        <dbReference type="EMBL" id="GEQ13780.1"/>
    </source>
</evidence>
<accession>A0A512T0T3</accession>
<keyword evidence="2" id="KW-1185">Reference proteome</keyword>
<dbReference type="EMBL" id="BKBA01000008">
    <property type="protein sequence ID" value="GEQ13780.1"/>
    <property type="molecule type" value="Genomic_DNA"/>
</dbReference>